<keyword evidence="3" id="KW-0393">Immunoglobulin domain</keyword>
<dbReference type="InterPro" id="IPR007110">
    <property type="entry name" value="Ig-like_dom"/>
</dbReference>
<dbReference type="PANTHER" id="PTHR47633">
    <property type="entry name" value="IMMUNOGLOBULIN"/>
    <property type="match status" value="1"/>
</dbReference>
<keyword evidence="5" id="KW-1185">Reference proteome</keyword>
<sequence>MLLFYNVYVQVSNKLGVVESRAMLVVQQESTECMSNVPVFIKKLQDVMAKKVGESLSLSCQVRGDPFPLLHWLHNGQSIDNNPVYRMRAFDDGIATLEISSISEELCGAYTIAASNPHGDAHSSALVQLLKEEVK</sequence>
<dbReference type="Pfam" id="PF07679">
    <property type="entry name" value="I-set"/>
    <property type="match status" value="1"/>
</dbReference>
<reference evidence="5" key="1">
    <citation type="submission" date="2012-09" db="EMBL/GenBank/DDBJ databases">
        <authorList>
            <person name="Martin A.A."/>
        </authorList>
    </citation>
    <scope>NUCLEOTIDE SEQUENCE</scope>
</reference>
<dbReference type="InterPro" id="IPR013783">
    <property type="entry name" value="Ig-like_fold"/>
</dbReference>
<name>A0A0K0DEZ2_ANGCA</name>
<dbReference type="InterPro" id="IPR013098">
    <property type="entry name" value="Ig_I-set"/>
</dbReference>
<dbReference type="SUPFAM" id="SSF48726">
    <property type="entry name" value="Immunoglobulin"/>
    <property type="match status" value="1"/>
</dbReference>
<feature type="domain" description="Ig-like" evidence="4">
    <location>
        <begin position="38"/>
        <end position="128"/>
    </location>
</feature>
<protein>
    <submittedName>
        <fullName evidence="6">Ig-like domain-containing protein</fullName>
    </submittedName>
</protein>
<evidence type="ECO:0000313" key="5">
    <source>
        <dbReference type="Proteomes" id="UP000035642"/>
    </source>
</evidence>
<evidence type="ECO:0000313" key="6">
    <source>
        <dbReference type="WBParaSite" id="ACAC_0000948301-mRNA-1"/>
    </source>
</evidence>
<dbReference type="InterPro" id="IPR003599">
    <property type="entry name" value="Ig_sub"/>
</dbReference>
<dbReference type="AlphaFoldDB" id="A0A0K0DEZ2"/>
<dbReference type="GO" id="GO:0031672">
    <property type="term" value="C:A band"/>
    <property type="evidence" value="ECO:0007669"/>
    <property type="project" value="UniProtKB-SubCell"/>
</dbReference>
<dbReference type="WBParaSite" id="ACAC_0000948301-mRNA-1">
    <property type="protein sequence ID" value="ACAC_0000948301-mRNA-1"/>
    <property type="gene ID" value="ACAC_0000948301"/>
</dbReference>
<organism evidence="5 6">
    <name type="scientific">Angiostrongylus cantonensis</name>
    <name type="common">Rat lungworm</name>
    <dbReference type="NCBI Taxonomy" id="6313"/>
    <lineage>
        <taxon>Eukaryota</taxon>
        <taxon>Metazoa</taxon>
        <taxon>Ecdysozoa</taxon>
        <taxon>Nematoda</taxon>
        <taxon>Chromadorea</taxon>
        <taxon>Rhabditida</taxon>
        <taxon>Rhabditina</taxon>
        <taxon>Rhabditomorpha</taxon>
        <taxon>Strongyloidea</taxon>
        <taxon>Metastrongylidae</taxon>
        <taxon>Angiostrongylus</taxon>
    </lineage>
</organism>
<dbReference type="FunFam" id="2.60.40.10:FF:000425">
    <property type="entry name" value="Myosin light chain kinase"/>
    <property type="match status" value="1"/>
</dbReference>
<evidence type="ECO:0000256" key="3">
    <source>
        <dbReference type="ARBA" id="ARBA00023319"/>
    </source>
</evidence>
<comment type="subcellular location">
    <subcellularLocation>
        <location evidence="1">Cytoplasm</location>
        <location evidence="1">Myofibril</location>
        <location evidence="1">Sarcomere</location>
        <location evidence="1">A band</location>
    </subcellularLocation>
</comment>
<evidence type="ECO:0000256" key="1">
    <source>
        <dbReference type="ARBA" id="ARBA00004161"/>
    </source>
</evidence>
<dbReference type="Proteomes" id="UP000035642">
    <property type="component" value="Unassembled WGS sequence"/>
</dbReference>
<dbReference type="PROSITE" id="PS50835">
    <property type="entry name" value="IG_LIKE"/>
    <property type="match status" value="1"/>
</dbReference>
<reference evidence="6" key="2">
    <citation type="submission" date="2017-02" db="UniProtKB">
        <authorList>
            <consortium name="WormBaseParasite"/>
        </authorList>
    </citation>
    <scope>IDENTIFICATION</scope>
</reference>
<dbReference type="SMART" id="SM00408">
    <property type="entry name" value="IGc2"/>
    <property type="match status" value="1"/>
</dbReference>
<dbReference type="GO" id="GO:0019899">
    <property type="term" value="F:enzyme binding"/>
    <property type="evidence" value="ECO:0007669"/>
    <property type="project" value="UniProtKB-ARBA"/>
</dbReference>
<proteinExistence type="predicted"/>
<evidence type="ECO:0000256" key="2">
    <source>
        <dbReference type="ARBA" id="ARBA00022490"/>
    </source>
</evidence>
<dbReference type="InterPro" id="IPR036179">
    <property type="entry name" value="Ig-like_dom_sf"/>
</dbReference>
<keyword evidence="2" id="KW-0963">Cytoplasm</keyword>
<dbReference type="SMART" id="SM00409">
    <property type="entry name" value="IG"/>
    <property type="match status" value="1"/>
</dbReference>
<dbReference type="STRING" id="6313.A0A0K0DEZ2"/>
<dbReference type="InterPro" id="IPR003598">
    <property type="entry name" value="Ig_sub2"/>
</dbReference>
<dbReference type="Gene3D" id="2.60.40.10">
    <property type="entry name" value="Immunoglobulins"/>
    <property type="match status" value="1"/>
</dbReference>
<accession>A0A0K0DEZ2</accession>
<evidence type="ECO:0000259" key="4">
    <source>
        <dbReference type="PROSITE" id="PS50835"/>
    </source>
</evidence>